<proteinExistence type="predicted"/>
<dbReference type="Ensembl" id="ENSSSCT00070044578.1">
    <property type="protein sequence ID" value="ENSSSCP00070037562.1"/>
    <property type="gene ID" value="ENSSSCG00070022430.1"/>
</dbReference>
<protein>
    <submittedName>
        <fullName evidence="2">Uncharacterized protein</fullName>
    </submittedName>
</protein>
<dbReference type="Ensembl" id="ENSSSCT00025080908.1">
    <property type="protein sequence ID" value="ENSSSCP00025035181.1"/>
    <property type="gene ID" value="ENSSSCG00025059099.1"/>
</dbReference>
<name>A0A4X1V9S0_PIG</name>
<feature type="compositionally biased region" description="Basic residues" evidence="1">
    <location>
        <begin position="49"/>
        <end position="58"/>
    </location>
</feature>
<dbReference type="Proteomes" id="UP000314985">
    <property type="component" value="Chromosome 14"/>
</dbReference>
<dbReference type="Proteomes" id="UP000694571">
    <property type="component" value="Unplaced"/>
</dbReference>
<reference evidence="2" key="2">
    <citation type="submission" date="2025-05" db="UniProtKB">
        <authorList>
            <consortium name="Ensembl"/>
        </authorList>
    </citation>
    <scope>IDENTIFICATION</scope>
</reference>
<feature type="compositionally biased region" description="Basic and acidic residues" evidence="1">
    <location>
        <begin position="32"/>
        <end position="47"/>
    </location>
</feature>
<feature type="compositionally biased region" description="Basic and acidic residues" evidence="1">
    <location>
        <begin position="61"/>
        <end position="71"/>
    </location>
</feature>
<evidence type="ECO:0000313" key="2">
    <source>
        <dbReference type="Ensembl" id="ENSSSCP00070037562.1"/>
    </source>
</evidence>
<organism evidence="2 3">
    <name type="scientific">Sus scrofa</name>
    <name type="common">Pig</name>
    <dbReference type="NCBI Taxonomy" id="9823"/>
    <lineage>
        <taxon>Eukaryota</taxon>
        <taxon>Metazoa</taxon>
        <taxon>Chordata</taxon>
        <taxon>Craniata</taxon>
        <taxon>Vertebrata</taxon>
        <taxon>Euteleostomi</taxon>
        <taxon>Mammalia</taxon>
        <taxon>Eutheria</taxon>
        <taxon>Laurasiatheria</taxon>
        <taxon>Artiodactyla</taxon>
        <taxon>Suina</taxon>
        <taxon>Suidae</taxon>
        <taxon>Sus</taxon>
    </lineage>
</organism>
<evidence type="ECO:0000256" key="1">
    <source>
        <dbReference type="SAM" id="MobiDB-lite"/>
    </source>
</evidence>
<dbReference type="Ensembl" id="ENSSSCT00055009365.1">
    <property type="protein sequence ID" value="ENSSSCP00055007440.1"/>
    <property type="gene ID" value="ENSSSCG00055004746.1"/>
</dbReference>
<dbReference type="Proteomes" id="UP000694727">
    <property type="component" value="Unplaced"/>
</dbReference>
<dbReference type="Ensembl" id="ENSSSCT00050009798.1">
    <property type="protein sequence ID" value="ENSSSCP00050004213.1"/>
    <property type="gene ID" value="ENSSSCG00050007180.1"/>
</dbReference>
<feature type="compositionally biased region" description="Low complexity" evidence="1">
    <location>
        <begin position="13"/>
        <end position="24"/>
    </location>
</feature>
<feature type="region of interest" description="Disordered" evidence="1">
    <location>
        <begin position="1"/>
        <end position="79"/>
    </location>
</feature>
<accession>A0A4X1V9S0</accession>
<sequence>MRDLNGESRPVQTASATTTGSSHSFFRMFDGNPRRDVRLEASRENSRPRASRKPRRACRAVGERREERDQPGLHPEVLPAAWRPAERVMAAAATSNLRDLQDRIT</sequence>
<dbReference type="AlphaFoldDB" id="A0A4X1V9S0"/>
<reference evidence="2 3" key="1">
    <citation type="submission" date="2017-08" db="EMBL/GenBank/DDBJ databases">
        <title>USMARCv1.0.</title>
        <authorList>
            <person name="Hannum G.I."/>
            <person name="Koren S."/>
            <person name="Schroeder S.G."/>
            <person name="Chin S.C."/>
            <person name="Nonneman D.J."/>
            <person name="Becker S.A."/>
            <person name="Rosen B.D."/>
            <person name="Bickhart D.M."/>
            <person name="Putnam N.H."/>
            <person name="Green R.E."/>
            <person name="Tuggle C.K."/>
            <person name="Liu H."/>
            <person name="Rohrer G.A."/>
            <person name="Warr A."/>
            <person name="Hall R."/>
            <person name="Kim K."/>
            <person name="Hume D.A."/>
            <person name="Talbot R."/>
            <person name="Chow W."/>
            <person name="Howe K."/>
            <person name="Schwartz A.S."/>
            <person name="Watson M."/>
            <person name="Archibald A.L."/>
            <person name="Phillippy A.M."/>
            <person name="Smith T.P.L."/>
        </authorList>
    </citation>
    <scope>NUCLEOTIDE SEQUENCE [LARGE SCALE GENOMIC DNA]</scope>
</reference>
<evidence type="ECO:0000313" key="3">
    <source>
        <dbReference type="Proteomes" id="UP000314985"/>
    </source>
</evidence>
<dbReference type="Proteomes" id="UP000694724">
    <property type="component" value="Unplaced"/>
</dbReference>